<evidence type="ECO:0000313" key="3">
    <source>
        <dbReference type="EMBL" id="PIK54844.1"/>
    </source>
</evidence>
<evidence type="ECO:0000313" key="4">
    <source>
        <dbReference type="Proteomes" id="UP000230750"/>
    </source>
</evidence>
<keyword evidence="4" id="KW-1185">Reference proteome</keyword>
<dbReference type="GO" id="GO:0005886">
    <property type="term" value="C:plasma membrane"/>
    <property type="evidence" value="ECO:0007669"/>
    <property type="project" value="TreeGrafter"/>
</dbReference>
<dbReference type="GO" id="GO:0017128">
    <property type="term" value="F:phospholipid scramblase activity"/>
    <property type="evidence" value="ECO:0007669"/>
    <property type="project" value="InterPro"/>
</dbReference>
<keyword evidence="2" id="KW-0106">Calcium</keyword>
<reference evidence="3 4" key="1">
    <citation type="journal article" date="2017" name="PLoS Biol.">
        <title>The sea cucumber genome provides insights into morphological evolution and visceral regeneration.</title>
        <authorList>
            <person name="Zhang X."/>
            <person name="Sun L."/>
            <person name="Yuan J."/>
            <person name="Sun Y."/>
            <person name="Gao Y."/>
            <person name="Zhang L."/>
            <person name="Li S."/>
            <person name="Dai H."/>
            <person name="Hamel J.F."/>
            <person name="Liu C."/>
            <person name="Yu Y."/>
            <person name="Liu S."/>
            <person name="Lin W."/>
            <person name="Guo K."/>
            <person name="Jin S."/>
            <person name="Xu P."/>
            <person name="Storey K.B."/>
            <person name="Huan P."/>
            <person name="Zhang T."/>
            <person name="Zhou Y."/>
            <person name="Zhang J."/>
            <person name="Lin C."/>
            <person name="Li X."/>
            <person name="Xing L."/>
            <person name="Huo D."/>
            <person name="Sun M."/>
            <person name="Wang L."/>
            <person name="Mercier A."/>
            <person name="Li F."/>
            <person name="Yang H."/>
            <person name="Xiang J."/>
        </authorList>
    </citation>
    <scope>NUCLEOTIDE SEQUENCE [LARGE SCALE GENOMIC DNA]</scope>
    <source>
        <strain evidence="3">Shaxun</strain>
        <tissue evidence="3">Muscle</tissue>
    </source>
</reference>
<dbReference type="Pfam" id="PF03803">
    <property type="entry name" value="Scramblase"/>
    <property type="match status" value="1"/>
</dbReference>
<dbReference type="PANTHER" id="PTHR23248">
    <property type="entry name" value="PHOSPHOLIPID SCRAMBLASE-RELATED"/>
    <property type="match status" value="1"/>
</dbReference>
<dbReference type="PANTHER" id="PTHR23248:SF63">
    <property type="entry name" value="PHOSPHOLIPID SCRAMBLASE"/>
    <property type="match status" value="1"/>
</dbReference>
<gene>
    <name evidence="3" type="ORF">BSL78_08273</name>
</gene>
<dbReference type="Proteomes" id="UP000230750">
    <property type="component" value="Unassembled WGS sequence"/>
</dbReference>
<comment type="function">
    <text evidence="2">May mediate accelerated ATP-independent bidirectional transbilayer migration of phospholipids upon binding calcium ions that results in a loss of phospholipid asymmetry in the plasma membrane.</text>
</comment>
<keyword evidence="2" id="KW-0564">Palmitate</keyword>
<organism evidence="3 4">
    <name type="scientific">Stichopus japonicus</name>
    <name type="common">Sea cucumber</name>
    <dbReference type="NCBI Taxonomy" id="307972"/>
    <lineage>
        <taxon>Eukaryota</taxon>
        <taxon>Metazoa</taxon>
        <taxon>Echinodermata</taxon>
        <taxon>Eleutherozoa</taxon>
        <taxon>Echinozoa</taxon>
        <taxon>Holothuroidea</taxon>
        <taxon>Aspidochirotacea</taxon>
        <taxon>Aspidochirotida</taxon>
        <taxon>Stichopodidae</taxon>
        <taxon>Apostichopus</taxon>
    </lineage>
</organism>
<comment type="caution">
    <text evidence="3">The sequence shown here is derived from an EMBL/GenBank/DDBJ whole genome shotgun (WGS) entry which is preliminary data.</text>
</comment>
<protein>
    <recommendedName>
        <fullName evidence="2">Phospholipid scramblase</fullName>
    </recommendedName>
</protein>
<comment type="cofactor">
    <cofactor evidence="2">
        <name>Ca(2+)</name>
        <dbReference type="ChEBI" id="CHEBI:29108"/>
    </cofactor>
</comment>
<evidence type="ECO:0000256" key="2">
    <source>
        <dbReference type="RuleBase" id="RU363116"/>
    </source>
</evidence>
<comment type="similarity">
    <text evidence="1 2">Belongs to the phospholipid scramblase family.</text>
</comment>
<dbReference type="InterPro" id="IPR005552">
    <property type="entry name" value="Scramblase"/>
</dbReference>
<dbReference type="OrthoDB" id="191150at2759"/>
<name>A0A2G8L3K1_STIJA</name>
<evidence type="ECO:0000256" key="1">
    <source>
        <dbReference type="ARBA" id="ARBA00005350"/>
    </source>
</evidence>
<dbReference type="EMBL" id="MRZV01000233">
    <property type="protein sequence ID" value="PIK54844.1"/>
    <property type="molecule type" value="Genomic_DNA"/>
</dbReference>
<sequence length="282" mass="31652">MAETFQYGSLKNEVVTIPPGRGQPPYQHGGQPAPNSAVGQIQWMAPPPSIPGCPPGLEYLTQLDQILVHQQVELFEAFTGIETQNRYQIKNALGQQVFFAFEESELCMRLCCGPGRGFTMHVVNNLNQEVLRMVRPFQCCSGCCWCAGSCDHCSRTIAIESPPGQPIGHVRQRGSSWKAHYEILDANMDPVLKIRGPCWFCQGVCCTCDVDFKVLSLDEDHEVGNITKQWAGFAKECFTKADNFGIQFPMDLDVKMKATLLGALILIEFMFYEQKKNKNNRY</sequence>
<proteinExistence type="inferred from homology"/>
<accession>A0A2G8L3K1</accession>
<keyword evidence="2" id="KW-0449">Lipoprotein</keyword>
<dbReference type="AlphaFoldDB" id="A0A2G8L3K1"/>